<dbReference type="EMBL" id="SMFM01000008">
    <property type="protein sequence ID" value="TDD74602.1"/>
    <property type="molecule type" value="Genomic_DNA"/>
</dbReference>
<evidence type="ECO:0000313" key="2">
    <source>
        <dbReference type="Proteomes" id="UP000295278"/>
    </source>
</evidence>
<comment type="caution">
    <text evidence="1">The sequence shown here is derived from an EMBL/GenBank/DDBJ whole genome shotgun (WGS) entry which is preliminary data.</text>
</comment>
<name>A0A4R5AVI3_9FLAO</name>
<dbReference type="RefSeq" id="WP_131910388.1">
    <property type="nucleotide sequence ID" value="NZ_SMFM01000008.1"/>
</dbReference>
<organism evidence="1 2">
    <name type="scientific">Flavobacterium caseinilyticum</name>
    <dbReference type="NCBI Taxonomy" id="2541732"/>
    <lineage>
        <taxon>Bacteria</taxon>
        <taxon>Pseudomonadati</taxon>
        <taxon>Bacteroidota</taxon>
        <taxon>Flavobacteriia</taxon>
        <taxon>Flavobacteriales</taxon>
        <taxon>Flavobacteriaceae</taxon>
        <taxon>Flavobacterium</taxon>
    </lineage>
</organism>
<sequence>MVNITGICNTVSDHKLEFNAIILKSFDEERTNDILVLASHFNGLLNFGLVRVNIKYNYVSFVYSGDLLTYMLYPQEIENDCFDHYDLTKDCVWSFYRLMETGEDPVFVFSELLQRKDEKNKEDNTVGLKE</sequence>
<evidence type="ECO:0000313" key="1">
    <source>
        <dbReference type="EMBL" id="TDD74602.1"/>
    </source>
</evidence>
<protein>
    <submittedName>
        <fullName evidence="1">Uncharacterized protein</fullName>
    </submittedName>
</protein>
<proteinExistence type="predicted"/>
<keyword evidence="2" id="KW-1185">Reference proteome</keyword>
<gene>
    <name evidence="1" type="ORF">E0F89_13930</name>
</gene>
<reference evidence="1 2" key="1">
    <citation type="submission" date="2019-03" db="EMBL/GenBank/DDBJ databases">
        <title>Flavobacterium AT-3-2 sp. nov., isolated from arctic soil.</title>
        <authorList>
            <person name="Chaudhary D.K."/>
        </authorList>
    </citation>
    <scope>NUCLEOTIDE SEQUENCE [LARGE SCALE GENOMIC DNA]</scope>
    <source>
        <strain evidence="1 2">AT-3-2</strain>
    </source>
</reference>
<dbReference type="OrthoDB" id="9856610at2"/>
<accession>A0A4R5AVI3</accession>
<dbReference type="AlphaFoldDB" id="A0A4R5AVI3"/>
<dbReference type="Proteomes" id="UP000295278">
    <property type="component" value="Unassembled WGS sequence"/>
</dbReference>